<proteinExistence type="inferred from homology"/>
<protein>
    <recommendedName>
        <fullName evidence="8">GPI-anchored wall transfer protein</fullName>
        <ecNumber evidence="8">2.3.-.-</ecNumber>
    </recommendedName>
</protein>
<dbReference type="Proteomes" id="UP001175211">
    <property type="component" value="Unassembled WGS sequence"/>
</dbReference>
<keyword evidence="6 8" id="KW-1133">Transmembrane helix</keyword>
<dbReference type="AlphaFoldDB" id="A0AA39MXQ5"/>
<dbReference type="Pfam" id="PF06423">
    <property type="entry name" value="GWT1"/>
    <property type="match status" value="1"/>
</dbReference>
<evidence type="ECO:0000256" key="3">
    <source>
        <dbReference type="ARBA" id="ARBA00007559"/>
    </source>
</evidence>
<feature type="transmembrane region" description="Helical" evidence="8">
    <location>
        <begin position="484"/>
        <end position="504"/>
    </location>
</feature>
<feature type="transmembrane region" description="Helical" evidence="8">
    <location>
        <begin position="258"/>
        <end position="280"/>
    </location>
</feature>
<dbReference type="GeneID" id="85366921"/>
<feature type="transmembrane region" description="Helical" evidence="8">
    <location>
        <begin position="56"/>
        <end position="73"/>
    </location>
</feature>
<accession>A0AA39MXQ5</accession>
<gene>
    <name evidence="9" type="ORF">EV420DRAFT_761358</name>
</gene>
<evidence type="ECO:0000313" key="9">
    <source>
        <dbReference type="EMBL" id="KAK0449720.1"/>
    </source>
</evidence>
<keyword evidence="8" id="KW-0256">Endoplasmic reticulum</keyword>
<keyword evidence="7 8" id="KW-0472">Membrane</keyword>
<feature type="transmembrane region" description="Helical" evidence="8">
    <location>
        <begin position="205"/>
        <end position="222"/>
    </location>
</feature>
<dbReference type="GO" id="GO:0005789">
    <property type="term" value="C:endoplasmic reticulum membrane"/>
    <property type="evidence" value="ECO:0007669"/>
    <property type="project" value="UniProtKB-SubCell"/>
</dbReference>
<evidence type="ECO:0000256" key="2">
    <source>
        <dbReference type="ARBA" id="ARBA00004687"/>
    </source>
</evidence>
<reference evidence="9" key="1">
    <citation type="submission" date="2023-06" db="EMBL/GenBank/DDBJ databases">
        <authorList>
            <consortium name="Lawrence Berkeley National Laboratory"/>
            <person name="Ahrendt S."/>
            <person name="Sahu N."/>
            <person name="Indic B."/>
            <person name="Wong-Bajracharya J."/>
            <person name="Merenyi Z."/>
            <person name="Ke H.-M."/>
            <person name="Monk M."/>
            <person name="Kocsube S."/>
            <person name="Drula E."/>
            <person name="Lipzen A."/>
            <person name="Balint B."/>
            <person name="Henrissat B."/>
            <person name="Andreopoulos B."/>
            <person name="Martin F.M."/>
            <person name="Harder C.B."/>
            <person name="Rigling D."/>
            <person name="Ford K.L."/>
            <person name="Foster G.D."/>
            <person name="Pangilinan J."/>
            <person name="Papanicolaou A."/>
            <person name="Barry K."/>
            <person name="LaButti K."/>
            <person name="Viragh M."/>
            <person name="Koriabine M."/>
            <person name="Yan M."/>
            <person name="Riley R."/>
            <person name="Champramary S."/>
            <person name="Plett K.L."/>
            <person name="Tsai I.J."/>
            <person name="Slot J."/>
            <person name="Sipos G."/>
            <person name="Plett J."/>
            <person name="Nagy L.G."/>
            <person name="Grigoriev I.V."/>
        </authorList>
    </citation>
    <scope>NUCLEOTIDE SEQUENCE</scope>
    <source>
        <strain evidence="9">CCBAS 213</strain>
    </source>
</reference>
<dbReference type="PIRSF" id="PIRSF017321">
    <property type="entry name" value="GWT1"/>
    <property type="match status" value="1"/>
</dbReference>
<dbReference type="GO" id="GO:0006506">
    <property type="term" value="P:GPI anchor biosynthetic process"/>
    <property type="evidence" value="ECO:0007669"/>
    <property type="project" value="UniProtKB-KW"/>
</dbReference>
<keyword evidence="8" id="KW-0012">Acyltransferase</keyword>
<dbReference type="InterPro" id="IPR009447">
    <property type="entry name" value="PIGW/GWT1"/>
</dbReference>
<keyword evidence="10" id="KW-1185">Reference proteome</keyword>
<dbReference type="EMBL" id="JAUEPS010000037">
    <property type="protein sequence ID" value="KAK0449720.1"/>
    <property type="molecule type" value="Genomic_DNA"/>
</dbReference>
<comment type="caution">
    <text evidence="9">The sequence shown here is derived from an EMBL/GenBank/DDBJ whole genome shotgun (WGS) entry which is preliminary data.</text>
</comment>
<feature type="transmembrane region" description="Helical" evidence="8">
    <location>
        <begin position="234"/>
        <end position="251"/>
    </location>
</feature>
<evidence type="ECO:0000256" key="6">
    <source>
        <dbReference type="ARBA" id="ARBA00022989"/>
    </source>
</evidence>
<comment type="pathway">
    <text evidence="2 8">Glycolipid biosynthesis; glycosylphosphatidylinositol-anchor biosynthesis.</text>
</comment>
<comment type="similarity">
    <text evidence="3 8">Belongs to the PIGW family.</text>
</comment>
<dbReference type="PANTHER" id="PTHR20661:SF0">
    <property type="entry name" value="PHOSPHATIDYLINOSITOL-GLYCAN BIOSYNTHESIS CLASS W PROTEIN"/>
    <property type="match status" value="1"/>
</dbReference>
<keyword evidence="8" id="KW-0808">Transferase</keyword>
<evidence type="ECO:0000256" key="7">
    <source>
        <dbReference type="ARBA" id="ARBA00023136"/>
    </source>
</evidence>
<evidence type="ECO:0000256" key="5">
    <source>
        <dbReference type="ARBA" id="ARBA00022692"/>
    </source>
</evidence>
<comment type="function">
    <text evidence="8">A acetyltransferase, which acetylates the inositol ring of phosphatidylinositol during biosynthesis of GPI-anchor.</text>
</comment>
<evidence type="ECO:0000313" key="10">
    <source>
        <dbReference type="Proteomes" id="UP001175211"/>
    </source>
</evidence>
<organism evidence="9 10">
    <name type="scientific">Armillaria tabescens</name>
    <name type="common">Ringless honey mushroom</name>
    <name type="synonym">Agaricus tabescens</name>
    <dbReference type="NCBI Taxonomy" id="1929756"/>
    <lineage>
        <taxon>Eukaryota</taxon>
        <taxon>Fungi</taxon>
        <taxon>Dikarya</taxon>
        <taxon>Basidiomycota</taxon>
        <taxon>Agaricomycotina</taxon>
        <taxon>Agaricomycetes</taxon>
        <taxon>Agaricomycetidae</taxon>
        <taxon>Agaricales</taxon>
        <taxon>Marasmiineae</taxon>
        <taxon>Physalacriaceae</taxon>
        <taxon>Desarmillaria</taxon>
    </lineage>
</organism>
<name>A0AA39MXQ5_ARMTA</name>
<evidence type="ECO:0000256" key="1">
    <source>
        <dbReference type="ARBA" id="ARBA00004141"/>
    </source>
</evidence>
<feature type="transmembrane region" description="Helical" evidence="8">
    <location>
        <begin position="131"/>
        <end position="149"/>
    </location>
</feature>
<feature type="transmembrane region" description="Helical" evidence="8">
    <location>
        <begin position="399"/>
        <end position="422"/>
    </location>
</feature>
<sequence>MRQDAGDYKELKENFVSGATGSTVTHVNLISSAALASVFLYHTILSRTSPTSLNKFPISWAILVLPLLLSMTLFANMPALLSILMLIPALGLSFLSRRESGTPLPSNESERGTASPKATVAPLPFLTTYRAHMLLMTILAILAVDFPVFPRSLAKCESFGVSLMDLGVGAFVFSQGVISAIPLVKNPTYLASPVLSKLVTTIRKVLPIMVLGIVRVLLVKGTEYPEHETEYGTHWNFFITMALLPVMEIFLHPIILRVPISMLGILIALCQQLGLSVFGLQEVVLFAPRVGILSANKEGIVSLLGYLAVHLLGLSIGTMILPPSPSYFRRFQRQFNKNGELTLGGGEKYKHSYASRQNDKTATELWAYSMLWWVFMGLTRLLKIDGKEGVSRRVVNLSYILWVAAYNTSFILGYLLMDLYFYPSPSRSKYTRQQSDQDVLPSRIAVSAPLFEAINKNGLVLFLLANVFTGLINLTIPTMFTSNFWAMIILCGYSLGVCATAWVLRNTRVWKI</sequence>
<dbReference type="EC" id="2.3.-.-" evidence="8"/>
<feature type="transmembrane region" description="Helical" evidence="8">
    <location>
        <begin position="365"/>
        <end position="384"/>
    </location>
</feature>
<dbReference type="GO" id="GO:0072659">
    <property type="term" value="P:protein localization to plasma membrane"/>
    <property type="evidence" value="ECO:0007669"/>
    <property type="project" value="TreeGrafter"/>
</dbReference>
<evidence type="ECO:0000256" key="8">
    <source>
        <dbReference type="RuleBase" id="RU280819"/>
    </source>
</evidence>
<feature type="transmembrane region" description="Helical" evidence="8">
    <location>
        <begin position="459"/>
        <end position="478"/>
    </location>
</feature>
<dbReference type="GO" id="GO:0032216">
    <property type="term" value="F:glucosaminyl-phosphatidylinositol O-acyltransferase activity"/>
    <property type="evidence" value="ECO:0007669"/>
    <property type="project" value="TreeGrafter"/>
</dbReference>
<feature type="transmembrane region" description="Helical" evidence="8">
    <location>
        <begin position="24"/>
        <end position="44"/>
    </location>
</feature>
<evidence type="ECO:0000256" key="4">
    <source>
        <dbReference type="ARBA" id="ARBA00022502"/>
    </source>
</evidence>
<feature type="transmembrane region" description="Helical" evidence="8">
    <location>
        <begin position="161"/>
        <end position="184"/>
    </location>
</feature>
<feature type="transmembrane region" description="Helical" evidence="8">
    <location>
        <begin position="300"/>
        <end position="321"/>
    </location>
</feature>
<dbReference type="RefSeq" id="XP_060327012.1">
    <property type="nucleotide sequence ID" value="XM_060483373.1"/>
</dbReference>
<comment type="subcellular location">
    <subcellularLocation>
        <location evidence="8">Endoplasmic reticulum membrane</location>
        <topology evidence="8">Multi-pass membrane protein</topology>
    </subcellularLocation>
    <subcellularLocation>
        <location evidence="1">Membrane</location>
        <topology evidence="1">Multi-pass membrane protein</topology>
    </subcellularLocation>
</comment>
<dbReference type="PANTHER" id="PTHR20661">
    <property type="entry name" value="PHOSPHATIDYLINOSITOL-GLYCAN BIOSYNTHESIS CLASS W PROTEIN"/>
    <property type="match status" value="1"/>
</dbReference>
<keyword evidence="5 8" id="KW-0812">Transmembrane</keyword>
<keyword evidence="4 8" id="KW-0337">GPI-anchor biosynthesis</keyword>